<dbReference type="Proteomes" id="UP000006431">
    <property type="component" value="Unassembled WGS sequence"/>
</dbReference>
<evidence type="ECO:0000313" key="1">
    <source>
        <dbReference type="EMBL" id="EHP30051.1"/>
    </source>
</evidence>
<name>B6BHQ2_SULGG</name>
<dbReference type="RefSeq" id="WP_008336266.1">
    <property type="nucleotide sequence ID" value="NZ_AFRZ01000001.1"/>
</dbReference>
<reference evidence="1 2" key="1">
    <citation type="journal article" date="2012" name="Proc. Natl. Acad. Sci. U.S.A.">
        <title>Genome and physiology of a model Epsilonproteobacterium responsible for sulfide detoxification in marine oxygen depletion zones.</title>
        <authorList>
            <person name="Grote J."/>
            <person name="Schott T."/>
            <person name="Bruckner C.G."/>
            <person name="Glockner F.O."/>
            <person name="Jost G."/>
            <person name="Teeling H."/>
            <person name="Labrenz M."/>
            <person name="Jurgens K."/>
        </authorList>
    </citation>
    <scope>NUCLEOTIDE SEQUENCE [LARGE SCALE GENOMIC DNA]</scope>
    <source>
        <strain evidence="1 2">GD1</strain>
    </source>
</reference>
<dbReference type="PATRIC" id="fig|929558.5.peg.1518"/>
<dbReference type="AlphaFoldDB" id="B6BHQ2"/>
<accession>H1FTT7</accession>
<organism evidence="1 2">
    <name type="scientific">Sulfurimonas gotlandica (strain DSM 19862 / JCM 16533 / GD1)</name>
    <dbReference type="NCBI Taxonomy" id="929558"/>
    <lineage>
        <taxon>Bacteria</taxon>
        <taxon>Pseudomonadati</taxon>
        <taxon>Campylobacterota</taxon>
        <taxon>Epsilonproteobacteria</taxon>
        <taxon>Campylobacterales</taxon>
        <taxon>Sulfurimonadaceae</taxon>
        <taxon>Sulfurimonas</taxon>
    </lineage>
</organism>
<evidence type="ECO:0000313" key="2">
    <source>
        <dbReference type="Proteomes" id="UP000006431"/>
    </source>
</evidence>
<dbReference type="InterPro" id="IPR010352">
    <property type="entry name" value="DUF945"/>
</dbReference>
<accession>B6BHQ2</accession>
<comment type="caution">
    <text evidence="1">The sequence shown here is derived from an EMBL/GenBank/DDBJ whole genome shotgun (WGS) entry which is preliminary data.</text>
</comment>
<dbReference type="OrthoDB" id="5333163at2"/>
<gene>
    <name evidence="1" type="ORF">SMGD1_1527</name>
</gene>
<evidence type="ECO:0008006" key="3">
    <source>
        <dbReference type="Google" id="ProtNLM"/>
    </source>
</evidence>
<dbReference type="Pfam" id="PF06097">
    <property type="entry name" value="DUF945"/>
    <property type="match status" value="1"/>
</dbReference>
<dbReference type="HOGENOM" id="CLU_595698_0_0_7"/>
<proteinExistence type="predicted"/>
<sequence length="459" mass="50599">MKKILIALIVIVGVIALLPIVGNKVADEVLNERVSLLTSNGLELKNDVTESSYLSTKKHYEFLLSDAPKFIEYLNQYSDAQIPPYIEAMISGVVVGVDIEHSNFPLSSKLLVDIYPLTLPTTITDELKQENLDFYNYIDKLLQGKGVLYHMNYYIADGLFDGYIKNIDAEYTFDNGSKMIFQLLDATYYGDGTLIAPKNLQTSISKILIRADESGKGITFEINDLTSASTFESQSTYASSAAMKSMSIVVQDAKSSKVEAAIEDIKVNISSNTQGKKAEFYVKSSLAKMKINSKDANIVASGFNYDLSLNGVDKDSYEEFRILTSHVNANYSPDFEQKIQASVTKLLSKGLSLSVADLSMKKILIENKKTIDGFSIMARIVLKEDSDLAKKLKSSPMSIANNLNIASTIKFSKDFYALVNKEAPITSLAGGLAREDGNNLVFEIKLNNGKLTVNEKAIN</sequence>
<dbReference type="STRING" id="929558.SMGD1_1527"/>
<protein>
    <recommendedName>
        <fullName evidence="3">Protein containing DUF945, bacterial</fullName>
    </recommendedName>
</protein>
<dbReference type="EMBL" id="AFRZ01000001">
    <property type="protein sequence ID" value="EHP30051.1"/>
    <property type="molecule type" value="Genomic_DNA"/>
</dbReference>
<keyword evidence="2" id="KW-1185">Reference proteome</keyword>
<dbReference type="eggNOG" id="ENOG5031AUM">
    <property type="taxonomic scope" value="Bacteria"/>
</dbReference>